<dbReference type="Proteomes" id="UP000554482">
    <property type="component" value="Unassembled WGS sequence"/>
</dbReference>
<sequence length="104" mass="11523">MQVVASIVPIKPRKERNISTYIVLCNVPKGELPRAHYINLLSKIIGSEEAAKEALIYTYSTFGGFSAFLNPHQATRLSKITDIYVIPSLPYQILSPSVVGQPLH</sequence>
<comment type="caution">
    <text evidence="2">The sequence shown here is derived from an EMBL/GenBank/DDBJ whole genome shotgun (WGS) entry which is preliminary data.</text>
</comment>
<protein>
    <recommendedName>
        <fullName evidence="1">Inhibitor I9 domain-containing protein</fullName>
    </recommendedName>
</protein>
<proteinExistence type="predicted"/>
<dbReference type="InterPro" id="IPR037045">
    <property type="entry name" value="S8pro/Inhibitor_I9_sf"/>
</dbReference>
<keyword evidence="3" id="KW-1185">Reference proteome</keyword>
<dbReference type="PANTHER" id="PTHR48222">
    <property type="entry name" value="PROTEINASE INHIBITOR, PROPEPTIDE"/>
    <property type="match status" value="1"/>
</dbReference>
<name>A0A7J6UXD6_THATH</name>
<dbReference type="OrthoDB" id="687377at2759"/>
<organism evidence="2 3">
    <name type="scientific">Thalictrum thalictroides</name>
    <name type="common">Rue-anemone</name>
    <name type="synonym">Anemone thalictroides</name>
    <dbReference type="NCBI Taxonomy" id="46969"/>
    <lineage>
        <taxon>Eukaryota</taxon>
        <taxon>Viridiplantae</taxon>
        <taxon>Streptophyta</taxon>
        <taxon>Embryophyta</taxon>
        <taxon>Tracheophyta</taxon>
        <taxon>Spermatophyta</taxon>
        <taxon>Magnoliopsida</taxon>
        <taxon>Ranunculales</taxon>
        <taxon>Ranunculaceae</taxon>
        <taxon>Thalictroideae</taxon>
        <taxon>Thalictrum</taxon>
    </lineage>
</organism>
<gene>
    <name evidence="2" type="ORF">FRX31_033518</name>
</gene>
<dbReference type="AlphaFoldDB" id="A0A7J6UXD6"/>
<evidence type="ECO:0000313" key="2">
    <source>
        <dbReference type="EMBL" id="KAF5176895.1"/>
    </source>
</evidence>
<evidence type="ECO:0000259" key="1">
    <source>
        <dbReference type="Pfam" id="PF05922"/>
    </source>
</evidence>
<dbReference type="EMBL" id="JABWDY010042113">
    <property type="protein sequence ID" value="KAF5176895.1"/>
    <property type="molecule type" value="Genomic_DNA"/>
</dbReference>
<evidence type="ECO:0000313" key="3">
    <source>
        <dbReference type="Proteomes" id="UP000554482"/>
    </source>
</evidence>
<dbReference type="PANTHER" id="PTHR48222:SF4">
    <property type="entry name" value="PROTEINASE INHIBITOR, PROPEPTIDE"/>
    <property type="match status" value="1"/>
</dbReference>
<accession>A0A7J6UXD6</accession>
<dbReference type="Pfam" id="PF05922">
    <property type="entry name" value="Inhibitor_I9"/>
    <property type="match status" value="1"/>
</dbReference>
<dbReference type="InterPro" id="IPR010259">
    <property type="entry name" value="S8pro/Inhibitor_I9"/>
</dbReference>
<feature type="domain" description="Inhibitor I9" evidence="1">
    <location>
        <begin position="37"/>
        <end position="92"/>
    </location>
</feature>
<reference evidence="2 3" key="1">
    <citation type="submission" date="2020-06" db="EMBL/GenBank/DDBJ databases">
        <title>Transcriptomic and genomic resources for Thalictrum thalictroides and T. hernandezii: Facilitating candidate gene discovery in an emerging model plant lineage.</title>
        <authorList>
            <person name="Arias T."/>
            <person name="Riano-Pachon D.M."/>
            <person name="Di Stilio V.S."/>
        </authorList>
    </citation>
    <scope>NUCLEOTIDE SEQUENCE [LARGE SCALE GENOMIC DNA]</scope>
    <source>
        <strain evidence="3">cv. WT478/WT964</strain>
        <tissue evidence="2">Leaves</tissue>
    </source>
</reference>
<dbReference type="Gene3D" id="3.30.70.80">
    <property type="entry name" value="Peptidase S8 propeptide/proteinase inhibitor I9"/>
    <property type="match status" value="1"/>
</dbReference>